<comment type="caution">
    <text evidence="1">The sequence shown here is derived from an EMBL/GenBank/DDBJ whole genome shotgun (WGS) entry which is preliminary data.</text>
</comment>
<dbReference type="EMBL" id="BART01022153">
    <property type="protein sequence ID" value="GAG92880.1"/>
    <property type="molecule type" value="Genomic_DNA"/>
</dbReference>
<evidence type="ECO:0000313" key="1">
    <source>
        <dbReference type="EMBL" id="GAG92880.1"/>
    </source>
</evidence>
<proteinExistence type="predicted"/>
<feature type="non-terminal residue" evidence="1">
    <location>
        <position position="1"/>
    </location>
</feature>
<name>X1BCY0_9ZZZZ</name>
<dbReference type="AlphaFoldDB" id="X1BCY0"/>
<protein>
    <submittedName>
        <fullName evidence="1">Uncharacterized protein</fullName>
    </submittedName>
</protein>
<organism evidence="1">
    <name type="scientific">marine sediment metagenome</name>
    <dbReference type="NCBI Taxonomy" id="412755"/>
    <lineage>
        <taxon>unclassified sequences</taxon>
        <taxon>metagenomes</taxon>
        <taxon>ecological metagenomes</taxon>
    </lineage>
</organism>
<reference evidence="1" key="1">
    <citation type="journal article" date="2014" name="Front. Microbiol.">
        <title>High frequency of phylogenetically diverse reductive dehalogenase-homologous genes in deep subseafloor sedimentary metagenomes.</title>
        <authorList>
            <person name="Kawai M."/>
            <person name="Futagami T."/>
            <person name="Toyoda A."/>
            <person name="Takaki Y."/>
            <person name="Nishi S."/>
            <person name="Hori S."/>
            <person name="Arai W."/>
            <person name="Tsubouchi T."/>
            <person name="Morono Y."/>
            <person name="Uchiyama I."/>
            <person name="Ito T."/>
            <person name="Fujiyama A."/>
            <person name="Inagaki F."/>
            <person name="Takami H."/>
        </authorList>
    </citation>
    <scope>NUCLEOTIDE SEQUENCE</scope>
    <source>
        <strain evidence="1">Expedition CK06-06</strain>
    </source>
</reference>
<accession>X1BCY0</accession>
<gene>
    <name evidence="1" type="ORF">S01H4_40636</name>
</gene>
<sequence length="69" mass="8410">TRFYRKRKRKDFDNVIKEKFENEPKSYEKKMKCQDCGTELEPDDDDTEGDKKLCQECYEKMMKKSSLED</sequence>